<feature type="region of interest" description="Disordered" evidence="1">
    <location>
        <begin position="2356"/>
        <end position="2376"/>
    </location>
</feature>
<reference evidence="3 4" key="1">
    <citation type="submission" date="2020-04" db="EMBL/GenBank/DDBJ databases">
        <authorList>
            <person name="De Canck E."/>
        </authorList>
    </citation>
    <scope>NUCLEOTIDE SEQUENCE [LARGE SCALE GENOMIC DNA]</scope>
    <source>
        <strain evidence="3 4">LMG 3415</strain>
    </source>
</reference>
<evidence type="ECO:0000256" key="1">
    <source>
        <dbReference type="SAM" id="MobiDB-lite"/>
    </source>
</evidence>
<dbReference type="RefSeq" id="WP_180098388.1">
    <property type="nucleotide sequence ID" value="NZ_CADIKR010000002.1"/>
</dbReference>
<protein>
    <recommendedName>
        <fullName evidence="2">Filamentous haemagglutinin FhaB/tRNA nuclease CdiA-like TPS domain-containing protein</fullName>
    </recommendedName>
</protein>
<dbReference type="Gene3D" id="2.160.20.10">
    <property type="entry name" value="Single-stranded right-handed beta-helix, Pectin lyase-like"/>
    <property type="match status" value="1"/>
</dbReference>
<dbReference type="Pfam" id="PF05860">
    <property type="entry name" value="TPS"/>
    <property type="match status" value="1"/>
</dbReference>
<comment type="caution">
    <text evidence="3">The sequence shown here is derived from an EMBL/GenBank/DDBJ whole genome shotgun (WGS) entry which is preliminary data.</text>
</comment>
<dbReference type="InterPro" id="IPR008638">
    <property type="entry name" value="FhaB/CdiA-like_TPS"/>
</dbReference>
<dbReference type="InterPro" id="IPR025157">
    <property type="entry name" value="Hemagglutinin_rpt"/>
</dbReference>
<dbReference type="InterPro" id="IPR012334">
    <property type="entry name" value="Pectin_lyas_fold"/>
</dbReference>
<organism evidence="3 4">
    <name type="scientific">Achromobacter mucicolens</name>
    <dbReference type="NCBI Taxonomy" id="1389922"/>
    <lineage>
        <taxon>Bacteria</taxon>
        <taxon>Pseudomonadati</taxon>
        <taxon>Pseudomonadota</taxon>
        <taxon>Betaproteobacteria</taxon>
        <taxon>Burkholderiales</taxon>
        <taxon>Alcaligenaceae</taxon>
        <taxon>Achromobacter</taxon>
    </lineage>
</organism>
<dbReference type="EMBL" id="CADIKR010000002">
    <property type="protein sequence ID" value="CAB3849556.1"/>
    <property type="molecule type" value="Genomic_DNA"/>
</dbReference>
<keyword evidence="4" id="KW-1185">Reference proteome</keyword>
<proteinExistence type="predicted"/>
<evidence type="ECO:0000313" key="4">
    <source>
        <dbReference type="Proteomes" id="UP000507140"/>
    </source>
</evidence>
<dbReference type="NCBIfam" id="TIGR01731">
    <property type="entry name" value="fil_hemag_20aa"/>
    <property type="match status" value="16"/>
</dbReference>
<dbReference type="InterPro" id="IPR010069">
    <property type="entry name" value="CdiA_FHA1_rpt"/>
</dbReference>
<feature type="compositionally biased region" description="Gly residues" evidence="1">
    <location>
        <begin position="403"/>
        <end position="432"/>
    </location>
</feature>
<evidence type="ECO:0000313" key="3">
    <source>
        <dbReference type="EMBL" id="CAB3849556.1"/>
    </source>
</evidence>
<name>A0ABM8LBB3_9BURK</name>
<feature type="region of interest" description="Disordered" evidence="1">
    <location>
        <begin position="393"/>
        <end position="432"/>
    </location>
</feature>
<gene>
    <name evidence="3" type="ORF">LMG3415_01857</name>
</gene>
<dbReference type="Pfam" id="PF13332">
    <property type="entry name" value="Fil_haemagg_2"/>
    <property type="match status" value="4"/>
</dbReference>
<accession>A0ABM8LBB3</accession>
<evidence type="ECO:0000259" key="2">
    <source>
        <dbReference type="SMART" id="SM00912"/>
    </source>
</evidence>
<dbReference type="SMART" id="SM00912">
    <property type="entry name" value="Haemagg_act"/>
    <property type="match status" value="1"/>
</dbReference>
<dbReference type="Proteomes" id="UP000507140">
    <property type="component" value="Unassembled WGS sequence"/>
</dbReference>
<dbReference type="NCBIfam" id="TIGR01901">
    <property type="entry name" value="adhes_NPXG"/>
    <property type="match status" value="1"/>
</dbReference>
<dbReference type="SUPFAM" id="SSF51126">
    <property type="entry name" value="Pectin lyase-like"/>
    <property type="match status" value="1"/>
</dbReference>
<dbReference type="InterPro" id="IPR011050">
    <property type="entry name" value="Pectin_lyase_fold/virulence"/>
</dbReference>
<sequence length="3517" mass="351706">MMSKLRSLIVWSIVFMQVWTPVLAQTLPISVDKNVAGQKPTVGVTNGVPVVNIAPPSAGGVSNNRYTQFNVGPSGVVLNNSGGASQTQLAGQVAGNVMLGNQRATTILNQVTAPNPSQLMGTLEVAGNRANVIVANPAGITCNGCGFLNADRATLTTGRPQVGPDGNIALEVAGGKLRVEGQGLNGTAASQVDLIARTLEINAGVWADRLNVTAGAARVDYATGDATAGTGEGPAPVVALDTAALGGMYANSIRLIGTEAGVGVNVGGNLVALTGDLQVSASGDVRIAPSAAVQAARDLRLASGRDVAVDGAAQATGNVALAGGRHAAITGAVGAGGSIDVNAAGHVSVGSQAAVQTQGALRVAAGQDLSLGGSLLMGGQDVRVESARSVRIGGDIAPEGMPPGSGAGTGNAGSGGSSSGSGSGSGSAAGGSNAGYGGTAGTANDAAQVGTNSSGLVTAAGAVALKAGRDMVLPGQVTAAGALHAQAGGDLTTGATAQIQSGGPAQIRASADVNLGGLVGARGDLSLMAGRDARVTGKGSATGRIGIDAARDLRMDAPAQWDAEGEIAAKAGAGMTLAGTLRANGNTALTAGQTLAVDGTITAASGSMTVLTDGDVALGANAQLAAAGPVGLTAGGSLQSLGKVTSLKDLSMQAARDMTLDGATLATGDLQVQAGETLATSSASRQQADGSVTAMAGDASLAGAFIAGQSAQVTTQGSLRVDGTLLADGGTLQAASGGDMTFGSASTLQAAQQLTAHAGGNLLANGAVSGEADIHLSADSRAELNGNTVANGTLRAEAGTDLTVGQGGLAQGNANLFLGAGQDLRVAGTAGTAEPAAGQAGLLQAQAARDLFVTGLVTAGTPASLTAQRNLGVDGTVAALAGNLTADAGGQLRVGATGRMQAAQNLTAQSGANLESDGVIVAGGGLTLAATGDARLGGTAAALGEAGAGNLLLTGRDVIAKQGAQLQAAGTLTAQAQRDVSAAGALASVGDMMLSAARDARVDGTAASDANLTLTGRNVAVGAAGLAQAAGTLTSIAQGTLLAAGSMLAGITQTLSAGSGMTLNGTVAALKGDLKLETQHGNLDTGSASSLQAGAALTATAGGALNVMGSAAAGQGMTLRAGGDATLGGVAATQAGNVTIDAQGALSTTADGRIQSAADIDLRSGSLLKNAGIVSAAGAASLVSDTGLTNTGSVLAGGDVTATAKSALNNSGRFLAGVGEDGTLSLPGSVNLTAAFITHPGISAAGKDMTAAAGGMDLSGGNVSAVGKLGLTTSGDITTRNAVLHGGSVDIAAANVRNQDGKITSASEAVVKLGGELDNTAGLIAAAGNARINAARIGNAGGTLAGANLTLVATGAVDNQGGLIQADDTLTLNAASLDNRATLTASGSPPKGVLAKTATIVAGGINNQSGAISAGQDLTLDTGELDNTGGNIAAERYATIKAAMLKNHQGKLLAGERLAVTIQALQGLGLLQSAQDLSFAYTGSLNQTGDLAAGRDLTMSVGGNMDNSATVSAGRDLTITANALNNQASGELLAGRNNTINVTNGLTNSGLIDGGATHINAGRVDNFGRIYGNTIAIRAGEIVNGAGPGGGAVIASRGDLDIGVGSLVNREHALIYAAGDMRIGSALDANRKAIGQAASLVNASATIEAAGNAVISAVSLQNINTNYASEVVPVLTVPKVYVTPAGSTEMYDMESNWFCVKDRPRCEKGVDLLENDSQHGFLLPSDNYPASRYGPPFDYAPWYTGITDDEGPIARVEVPRRILCSITNDIEVCTPETRFGDNWVYPPVTHPYGTDERVWAVFGVTPPVGPEPQWVPRDPPCRANDGACYAAEKVRRQAYEAAHYAYKVPFDELDARIAAFNLDFQNRMRYTLTIYDVQETVTETRTISSDPGKILSGGAMTLVGTVTNDKSQIAAGGTLSVSGPAINNIGAGGERVVTRVGRAILSQPSGRKRKEHIEDYNRTLAAEAIELPVGTSGGNLSVSLSGAAPGANGATATGPVLVASLGLPGGNVVRTVSNPATIPDSQLFAVSGTPDAPYVVATDPRFIGNHESVSSDYLFGLLQQPGAPVGNAGASGAIKTGLGNTPGGLNALIPAGAKFLTPSGEPRRLGDGFYEQKLVSDQILATTGQRFLDGFGDNDSQYKQLLANGAQFALTNGIKLGAALTDAQQRQLTTDLVWLVEQTITLPDGTTETVLVPQVYLLVREGDLKGDGTLMAGRDVKLAADGDITNSGTIGARDATVMTAANIVNQAGGRIQGAIVDLAAREDLINLVSLIKGDNVALSAGRDIALTSTSASENNGATWGSYISGVSRVDAGNLSMQAGRDINLTAAQVTATEDARLQAGRDINLATLQESHGESLVRNKKNRHDLSTSSEVGSSIAADGNLTLIAGQDVNARAADVTAGEQLAVGAGRDINLMAGVQTGSAYDESHYTKKGFMSSKTTHIKKAVDWEQSLATTFTGDSAVLMAGRDLNVSGSNVGAQMDLVLSAERDVNILAGQNAQDSYDYKMVKKSGFGAMGGLSYGSSKQTDSLDSKKVFHNASTVGSVEGDVLINAGNALNITGSNVIARQGDITLIGKEVNIGAAFDTTQEREFHEIKQSGLTLTASTPIADAVQTGVRMADAAGKTDNSVIKGLAGATTALAAVNAYDAVQQAANVKDANAVQQAGGVSIKLSLGSSKSSSTTDRNASSAFGSTVAAGKDLTVVAQGAGKDSNITVTGSTLSAGNNAVLKAEGDIVLEATRNVFEQKTTSKSSSASIGIGYSSGGQQNGFTLELGASVGRGNANGKDESWTNTNVTAGNVLAIQSGGDTTLKGAAAKADQIIASVGGNLLLESLQDSSKYDSKNKSAGFGISLCIPPYCYGSSNAWANAGAGKINSNFKTVTEQTGLWAGDGGFLIDVKNNTTLIGSVIASSDKAVADGLNKLTTGTLVTEDLKNTARYSGSQVSIGGGFGFGGKSGDSGLGTTKGGQVAGGASKDAGTSVSTGSSGFGMGTPIVVAASGNSSSTTQSGISGGTIVIRDEAGQLALTGETAAETIAGLNRDTSDTLNALKPIFDKEKIEAGFEIASEAQRQMGQFLTNRAKEIDALKARAKDQTLSQAERDQAAAAADKLNGEWGPSGTYRRILGAISAAASGNVTGSSGGFVQAAAVNYLQSLGVSQVKKLADSMGSGADSDAVRALLHGVVACAGASASSGNCAAGAMGAAASSVLAKLISTATGDELSSEEREARGNLIASMVAGMSAAMSVDSSASTIAAVTELTNNALTLSELKLFEAEASACEAIGNCDQVQQKFRDLSIETREVMIAVCAADPTACRDRFGDFVEQSAEYRKQLDSLLGMDLPADLKDDLGIYFLQNAEAASIVINTEIAVDLQKRYGVSPEVAEMAILVGSAVAGTIKGAKASGGAVELAFDKATRTWKTPAGLDYGQGSVQGNRVLHVLEHAEPNPAKTTHSVFSMDRKEILGVVDEAWLKKGSPVVGDPGAYVVPMGRPIGTSGETSIKIIVRPGTNQVITAYPVK</sequence>
<feature type="region of interest" description="Disordered" evidence="1">
    <location>
        <begin position="2964"/>
        <end position="2985"/>
    </location>
</feature>
<feature type="domain" description="Filamentous haemagglutinin FhaB/tRNA nuclease CdiA-like TPS" evidence="2">
    <location>
        <begin position="45"/>
        <end position="165"/>
    </location>
</feature>